<feature type="region of interest" description="Disordered" evidence="1">
    <location>
        <begin position="888"/>
        <end position="985"/>
    </location>
</feature>
<sequence length="985" mass="108473">MAPVFDPPLVVGEPSTAPSPRFPDVVYAGYEQCQAAHVPFDVHRRVTCTSRADLVVPHAHEPLYPVDPALAALPLQDPVLCLAHASELMVARGWLHDHDLRALAREYALPAPTLAEAPPRPAVSPVADSRGPRASGPPLAAATASGEGGRPDVCPHAGCRRIVVARAPHRSGHRGIWTWRQRRFIRAGCVLHRTKDMTVWLPPVWRCFYRPGVGSAHGPPCSRWASQLLPAPYHLPVCDEHYDDGSRECLGVRADVLTPGWTDPTAPSPSAPPPGPDAAVWGRRLYDAIESRFLDYLFLRPNLHVVHRSHLSGVDPKKYTTEMLIRGDLEDGLFWPRRLLQIGYLRREREWASARPFLASETLTVRPPNAPKEPYYPEKVPDDRETATLALWHHHVRPPPRQREPWVAFPTLAMFYPAPYEHPAIQRTPLDRSPWGEPFHAQLGPTHQERIARVLQPAPSALLRLDQSTRAATYGDVFERHVFEALAPPDEAWAARLAATDRAHHQPLPASVPRPASTTRPHHTLSFLQGVSSVTRDAQTRRNAYLAQGLPDAARAVMDAHIAAAQPLSVVRAGMDASAIAQATASALVSQAAQPPLPFWVEQPPSDGRSAMRRHYAVWRALVWRSAGLRDTGSMQLRWARKLRPARDRAVCAVVEQMAREAVAEDRLADDRGLPHMSTSSPAAAAAAHAQRLPHDDAILLSDSDLASESASESAIASASELASEFGTATESSTPSDARSLSSRPRSAAADAFSRLHTLVTVPEDVTQLIPQRSRYATLAPWTSVRENVRSLSRYDVARLMWHGRLVPDDITAYLAGRRLTRSPASLVRRAPPLMVQRRARGRFAAARGSPHWSHDPLTAEEMATFASKTYGSWTRGRVLLGRLTPTTMLGLPSQNSAPDAEGGDGSDGNHDDGDEDHEDVDEDENEDQEDIEDIDEDDEDDVDDEDDEDEIGDENEDEDDIGDLSDDYESDGSIHDVRLDADVS</sequence>
<protein>
    <submittedName>
        <fullName evidence="2">Uncharacterized protein</fullName>
    </submittedName>
</protein>
<dbReference type="Proteomes" id="UP000274922">
    <property type="component" value="Unassembled WGS sequence"/>
</dbReference>
<gene>
    <name evidence="2" type="ORF">CXG81DRAFT_16781</name>
</gene>
<feature type="region of interest" description="Disordered" evidence="1">
    <location>
        <begin position="726"/>
        <end position="745"/>
    </location>
</feature>
<organism evidence="2 3">
    <name type="scientific">Caulochytrium protostelioides</name>
    <dbReference type="NCBI Taxonomy" id="1555241"/>
    <lineage>
        <taxon>Eukaryota</taxon>
        <taxon>Fungi</taxon>
        <taxon>Fungi incertae sedis</taxon>
        <taxon>Chytridiomycota</taxon>
        <taxon>Chytridiomycota incertae sedis</taxon>
        <taxon>Chytridiomycetes</taxon>
        <taxon>Caulochytriales</taxon>
        <taxon>Caulochytriaceae</taxon>
        <taxon>Caulochytrium</taxon>
    </lineage>
</organism>
<feature type="compositionally biased region" description="Basic and acidic residues" evidence="1">
    <location>
        <begin position="973"/>
        <end position="985"/>
    </location>
</feature>
<feature type="region of interest" description="Disordered" evidence="1">
    <location>
        <begin position="114"/>
        <end position="148"/>
    </location>
</feature>
<reference evidence="3" key="1">
    <citation type="journal article" date="2018" name="Nat. Microbiol.">
        <title>Leveraging single-cell genomics to expand the fungal tree of life.</title>
        <authorList>
            <person name="Ahrendt S.R."/>
            <person name="Quandt C.A."/>
            <person name="Ciobanu D."/>
            <person name="Clum A."/>
            <person name="Salamov A."/>
            <person name="Andreopoulos B."/>
            <person name="Cheng J.F."/>
            <person name="Woyke T."/>
            <person name="Pelin A."/>
            <person name="Henrissat B."/>
            <person name="Reynolds N.K."/>
            <person name="Benny G.L."/>
            <person name="Smith M.E."/>
            <person name="James T.Y."/>
            <person name="Grigoriev I.V."/>
        </authorList>
    </citation>
    <scope>NUCLEOTIDE SEQUENCE [LARGE SCALE GENOMIC DNA]</scope>
    <source>
        <strain evidence="3">ATCC 52028</strain>
    </source>
</reference>
<proteinExistence type="predicted"/>
<evidence type="ECO:0000313" key="2">
    <source>
        <dbReference type="EMBL" id="RKP03680.1"/>
    </source>
</evidence>
<feature type="region of interest" description="Disordered" evidence="1">
    <location>
        <begin position="666"/>
        <end position="689"/>
    </location>
</feature>
<dbReference type="AlphaFoldDB" id="A0A4P9XEW7"/>
<dbReference type="EMBL" id="ML014119">
    <property type="protein sequence ID" value="RKP03680.1"/>
    <property type="molecule type" value="Genomic_DNA"/>
</dbReference>
<name>A0A4P9XEW7_9FUNG</name>
<evidence type="ECO:0000313" key="3">
    <source>
        <dbReference type="Proteomes" id="UP000274922"/>
    </source>
</evidence>
<accession>A0A4P9XEW7</accession>
<evidence type="ECO:0000256" key="1">
    <source>
        <dbReference type="SAM" id="MobiDB-lite"/>
    </source>
</evidence>
<feature type="compositionally biased region" description="Polar residues" evidence="1">
    <location>
        <begin position="888"/>
        <end position="898"/>
    </location>
</feature>
<keyword evidence="3" id="KW-1185">Reference proteome</keyword>
<feature type="compositionally biased region" description="Acidic residues" evidence="1">
    <location>
        <begin position="913"/>
        <end position="971"/>
    </location>
</feature>
<feature type="compositionally biased region" description="Low complexity" evidence="1">
    <location>
        <begin position="735"/>
        <end position="745"/>
    </location>
</feature>